<feature type="compositionally biased region" description="Basic residues" evidence="1">
    <location>
        <begin position="28"/>
        <end position="40"/>
    </location>
</feature>
<accession>A0A9P6AGF6</accession>
<protein>
    <submittedName>
        <fullName evidence="2">Uncharacterized protein</fullName>
    </submittedName>
</protein>
<feature type="region of interest" description="Disordered" evidence="1">
    <location>
        <begin position="28"/>
        <end position="91"/>
    </location>
</feature>
<feature type="compositionally biased region" description="Polar residues" evidence="1">
    <location>
        <begin position="81"/>
        <end position="91"/>
    </location>
</feature>
<dbReference type="Proteomes" id="UP000886523">
    <property type="component" value="Unassembled WGS sequence"/>
</dbReference>
<sequence>MNRPSIHCQVFSHLHATSPIIRSYFVAAKKRREKRTHQKQKLPPNRGSEHEPPPSKRPRGMMAPSIPASARDIADSPLPSLETSVSASIPS</sequence>
<dbReference type="EMBL" id="MU129154">
    <property type="protein sequence ID" value="KAF9505415.1"/>
    <property type="molecule type" value="Genomic_DNA"/>
</dbReference>
<proteinExistence type="predicted"/>
<name>A0A9P6AGF6_9AGAM</name>
<organism evidence="2 3">
    <name type="scientific">Hydnum rufescens UP504</name>
    <dbReference type="NCBI Taxonomy" id="1448309"/>
    <lineage>
        <taxon>Eukaryota</taxon>
        <taxon>Fungi</taxon>
        <taxon>Dikarya</taxon>
        <taxon>Basidiomycota</taxon>
        <taxon>Agaricomycotina</taxon>
        <taxon>Agaricomycetes</taxon>
        <taxon>Cantharellales</taxon>
        <taxon>Hydnaceae</taxon>
        <taxon>Hydnum</taxon>
    </lineage>
</organism>
<evidence type="ECO:0000313" key="3">
    <source>
        <dbReference type="Proteomes" id="UP000886523"/>
    </source>
</evidence>
<keyword evidence="3" id="KW-1185">Reference proteome</keyword>
<gene>
    <name evidence="2" type="ORF">BS47DRAFT_1400397</name>
</gene>
<evidence type="ECO:0000313" key="2">
    <source>
        <dbReference type="EMBL" id="KAF9505415.1"/>
    </source>
</evidence>
<evidence type="ECO:0000256" key="1">
    <source>
        <dbReference type="SAM" id="MobiDB-lite"/>
    </source>
</evidence>
<reference evidence="2" key="1">
    <citation type="journal article" date="2020" name="Nat. Commun.">
        <title>Large-scale genome sequencing of mycorrhizal fungi provides insights into the early evolution of symbiotic traits.</title>
        <authorList>
            <person name="Miyauchi S."/>
            <person name="Kiss E."/>
            <person name="Kuo A."/>
            <person name="Drula E."/>
            <person name="Kohler A."/>
            <person name="Sanchez-Garcia M."/>
            <person name="Morin E."/>
            <person name="Andreopoulos B."/>
            <person name="Barry K.W."/>
            <person name="Bonito G."/>
            <person name="Buee M."/>
            <person name="Carver A."/>
            <person name="Chen C."/>
            <person name="Cichocki N."/>
            <person name="Clum A."/>
            <person name="Culley D."/>
            <person name="Crous P.W."/>
            <person name="Fauchery L."/>
            <person name="Girlanda M."/>
            <person name="Hayes R.D."/>
            <person name="Keri Z."/>
            <person name="LaButti K."/>
            <person name="Lipzen A."/>
            <person name="Lombard V."/>
            <person name="Magnuson J."/>
            <person name="Maillard F."/>
            <person name="Murat C."/>
            <person name="Nolan M."/>
            <person name="Ohm R.A."/>
            <person name="Pangilinan J."/>
            <person name="Pereira M.F."/>
            <person name="Perotto S."/>
            <person name="Peter M."/>
            <person name="Pfister S."/>
            <person name="Riley R."/>
            <person name="Sitrit Y."/>
            <person name="Stielow J.B."/>
            <person name="Szollosi G."/>
            <person name="Zifcakova L."/>
            <person name="Stursova M."/>
            <person name="Spatafora J.W."/>
            <person name="Tedersoo L."/>
            <person name="Vaario L.M."/>
            <person name="Yamada A."/>
            <person name="Yan M."/>
            <person name="Wang P."/>
            <person name="Xu J."/>
            <person name="Bruns T."/>
            <person name="Baldrian P."/>
            <person name="Vilgalys R."/>
            <person name="Dunand C."/>
            <person name="Henrissat B."/>
            <person name="Grigoriev I.V."/>
            <person name="Hibbett D."/>
            <person name="Nagy L.G."/>
            <person name="Martin F.M."/>
        </authorList>
    </citation>
    <scope>NUCLEOTIDE SEQUENCE</scope>
    <source>
        <strain evidence="2">UP504</strain>
    </source>
</reference>
<dbReference type="AlphaFoldDB" id="A0A9P6AGF6"/>
<comment type="caution">
    <text evidence="2">The sequence shown here is derived from an EMBL/GenBank/DDBJ whole genome shotgun (WGS) entry which is preliminary data.</text>
</comment>